<dbReference type="SUPFAM" id="SSF49562">
    <property type="entry name" value="C2 domain (Calcium/lipid-binding domain, CaLB)"/>
    <property type="match status" value="1"/>
</dbReference>
<dbReference type="InterPro" id="IPR000008">
    <property type="entry name" value="C2_dom"/>
</dbReference>
<evidence type="ECO:0000259" key="13">
    <source>
        <dbReference type="PROSITE" id="PS50004"/>
    </source>
</evidence>
<accession>L1JI31</accession>
<keyword evidence="8 12" id="KW-1133">Transmembrane helix</keyword>
<dbReference type="AlphaFoldDB" id="L1JI31"/>
<evidence type="ECO:0000256" key="4">
    <source>
        <dbReference type="ARBA" id="ARBA00022692"/>
    </source>
</evidence>
<dbReference type="CDD" id="cd00038">
    <property type="entry name" value="CAP_ED"/>
    <property type="match status" value="1"/>
</dbReference>
<evidence type="ECO:0000256" key="5">
    <source>
        <dbReference type="ARBA" id="ARBA00022826"/>
    </source>
</evidence>
<keyword evidence="2" id="KW-0813">Transport</keyword>
<dbReference type="InterPro" id="IPR014710">
    <property type="entry name" value="RmlC-like_jellyroll"/>
</dbReference>
<dbReference type="InterPro" id="IPR000595">
    <property type="entry name" value="cNMP-bd_dom"/>
</dbReference>
<dbReference type="OrthoDB" id="421226at2759"/>
<evidence type="ECO:0008006" key="18">
    <source>
        <dbReference type="Google" id="ProtNLM"/>
    </source>
</evidence>
<dbReference type="InterPro" id="IPR035892">
    <property type="entry name" value="C2_domain_sf"/>
</dbReference>
<evidence type="ECO:0000256" key="9">
    <source>
        <dbReference type="ARBA" id="ARBA00023065"/>
    </source>
</evidence>
<gene>
    <name evidence="15" type="ORF">GUITHDRAFT_69340</name>
</gene>
<evidence type="ECO:0000256" key="11">
    <source>
        <dbReference type="ARBA" id="ARBA00023303"/>
    </source>
</evidence>
<dbReference type="Pfam" id="PF00168">
    <property type="entry name" value="C2"/>
    <property type="match status" value="1"/>
</dbReference>
<evidence type="ECO:0000313" key="15">
    <source>
        <dbReference type="EMBL" id="EKX47784.1"/>
    </source>
</evidence>
<dbReference type="SMART" id="SM00100">
    <property type="entry name" value="cNMP"/>
    <property type="match status" value="1"/>
</dbReference>
<dbReference type="InterPro" id="IPR005821">
    <property type="entry name" value="Ion_trans_dom"/>
</dbReference>
<feature type="transmembrane region" description="Helical" evidence="12">
    <location>
        <begin position="241"/>
        <end position="265"/>
    </location>
</feature>
<dbReference type="Pfam" id="PF00027">
    <property type="entry name" value="cNMP_binding"/>
    <property type="match status" value="1"/>
</dbReference>
<feature type="transmembrane region" description="Helical" evidence="12">
    <location>
        <begin position="204"/>
        <end position="221"/>
    </location>
</feature>
<feature type="domain" description="Cyclic nucleotide-binding" evidence="14">
    <location>
        <begin position="344"/>
        <end position="391"/>
    </location>
</feature>
<keyword evidence="4 12" id="KW-0812">Transmembrane</keyword>
<protein>
    <recommendedName>
        <fullName evidence="18">Cyclic nucleotide-binding domain-containing protein</fullName>
    </recommendedName>
</protein>
<dbReference type="InterPro" id="IPR003938">
    <property type="entry name" value="K_chnl_volt-dep_EAG/ELK/ERG"/>
</dbReference>
<dbReference type="RefSeq" id="XP_005834764.1">
    <property type="nucleotide sequence ID" value="XM_005834707.1"/>
</dbReference>
<keyword evidence="6" id="KW-0851">Voltage-gated channel</keyword>
<dbReference type="Pfam" id="PF00520">
    <property type="entry name" value="Ion_trans"/>
    <property type="match status" value="1"/>
</dbReference>
<evidence type="ECO:0000256" key="10">
    <source>
        <dbReference type="ARBA" id="ARBA00023136"/>
    </source>
</evidence>
<dbReference type="PaxDb" id="55529-EKX47784"/>
<dbReference type="HOGENOM" id="CLU_005746_15_2_1"/>
<evidence type="ECO:0000256" key="7">
    <source>
        <dbReference type="ARBA" id="ARBA00022958"/>
    </source>
</evidence>
<keyword evidence="7" id="KW-0630">Potassium</keyword>
<dbReference type="SUPFAM" id="SSF81324">
    <property type="entry name" value="Voltage-gated potassium channels"/>
    <property type="match status" value="1"/>
</dbReference>
<feature type="transmembrane region" description="Helical" evidence="12">
    <location>
        <begin position="18"/>
        <end position="37"/>
    </location>
</feature>
<evidence type="ECO:0000313" key="17">
    <source>
        <dbReference type="Proteomes" id="UP000011087"/>
    </source>
</evidence>
<dbReference type="InterPro" id="IPR050818">
    <property type="entry name" value="KCNH_animal-type"/>
</dbReference>
<dbReference type="EnsemblProtists" id="EKX47784">
    <property type="protein sequence ID" value="EKX47784"/>
    <property type="gene ID" value="GUITHDRAFT_69340"/>
</dbReference>
<feature type="domain" description="C2" evidence="13">
    <location>
        <begin position="455"/>
        <end position="560"/>
    </location>
</feature>
<name>L1JI31_GUITC</name>
<dbReference type="PROSITE" id="PS50004">
    <property type="entry name" value="C2"/>
    <property type="match status" value="1"/>
</dbReference>
<reference evidence="15 17" key="1">
    <citation type="journal article" date="2012" name="Nature">
        <title>Algal genomes reveal evolutionary mosaicism and the fate of nucleomorphs.</title>
        <authorList>
            <consortium name="DOE Joint Genome Institute"/>
            <person name="Curtis B.A."/>
            <person name="Tanifuji G."/>
            <person name="Burki F."/>
            <person name="Gruber A."/>
            <person name="Irimia M."/>
            <person name="Maruyama S."/>
            <person name="Arias M.C."/>
            <person name="Ball S.G."/>
            <person name="Gile G.H."/>
            <person name="Hirakawa Y."/>
            <person name="Hopkins J.F."/>
            <person name="Kuo A."/>
            <person name="Rensing S.A."/>
            <person name="Schmutz J."/>
            <person name="Symeonidi A."/>
            <person name="Elias M."/>
            <person name="Eveleigh R.J."/>
            <person name="Herman E.K."/>
            <person name="Klute M.J."/>
            <person name="Nakayama T."/>
            <person name="Obornik M."/>
            <person name="Reyes-Prieto A."/>
            <person name="Armbrust E.V."/>
            <person name="Aves S.J."/>
            <person name="Beiko R.G."/>
            <person name="Coutinho P."/>
            <person name="Dacks J.B."/>
            <person name="Durnford D.G."/>
            <person name="Fast N.M."/>
            <person name="Green B.R."/>
            <person name="Grisdale C.J."/>
            <person name="Hempel F."/>
            <person name="Henrissat B."/>
            <person name="Hoppner M.P."/>
            <person name="Ishida K."/>
            <person name="Kim E."/>
            <person name="Koreny L."/>
            <person name="Kroth P.G."/>
            <person name="Liu Y."/>
            <person name="Malik S.B."/>
            <person name="Maier U.G."/>
            <person name="McRose D."/>
            <person name="Mock T."/>
            <person name="Neilson J.A."/>
            <person name="Onodera N.T."/>
            <person name="Poole A.M."/>
            <person name="Pritham E.J."/>
            <person name="Richards T.A."/>
            <person name="Rocap G."/>
            <person name="Roy S.W."/>
            <person name="Sarai C."/>
            <person name="Schaack S."/>
            <person name="Shirato S."/>
            <person name="Slamovits C.H."/>
            <person name="Spencer D.F."/>
            <person name="Suzuki S."/>
            <person name="Worden A.Z."/>
            <person name="Zauner S."/>
            <person name="Barry K."/>
            <person name="Bell C."/>
            <person name="Bharti A.K."/>
            <person name="Crow J.A."/>
            <person name="Grimwood J."/>
            <person name="Kramer R."/>
            <person name="Lindquist E."/>
            <person name="Lucas S."/>
            <person name="Salamov A."/>
            <person name="McFadden G.I."/>
            <person name="Lane C.E."/>
            <person name="Keeling P.J."/>
            <person name="Gray M.W."/>
            <person name="Grigoriev I.V."/>
            <person name="Archibald J.M."/>
        </authorList>
    </citation>
    <scope>NUCLEOTIDE SEQUENCE</scope>
    <source>
        <strain evidence="15 17">CCMP2712</strain>
    </source>
</reference>
<proteinExistence type="predicted"/>
<sequence length="560" mass="64548">MKTPLPFLIFHPFANMRLAWDIIIMLLLVWNMIVIPLRIAFENASSCESSFLKQDTIFYVDFAMDLIFMIDVPVTFRTAFLDKKPDTGEVELVTNWMAIARRYAKGVLFIDIVSSIPFDLILLSFCDGQGNIGPNGVFRSPKMLKLIRLVRLIKDRLSINPGLLRLLQFIALMLIILHYNACVAFFLGEIFLDQSTQSWTVDKELYAVMWQQYVVSFYWTITTLTTVGWGDITPKTTPEVVFTILVLIEGGAAFSYMVGNMATLINKINPRQLRYKESMAVWEDFMHRENLPTYLRQKIRAYKNYKYTKPLASLPEFAKEELSRTMLREIVSAVYSEHLKSFKMFKGLPEQSLMELALVLKPIQVSPGEVLYREGQLGNCMYFLHSGEVELNMFASTCFGENCLTSDARLSTAITRTWCVLFILERDKLYQIQKRDPDLEVVLRRMKRAKASRLMKYVRRVIQGARASALNNGIVLLEVLEASELPKMDAFFGKVDAYCKIWLGSRQEASKRVFQTSVVYSSFDPKWNETFLFPMYESSMQISITVWDHDLVGDDEVVGR</sequence>
<dbReference type="PROSITE" id="PS50042">
    <property type="entry name" value="CNMP_BINDING_3"/>
    <property type="match status" value="1"/>
</dbReference>
<evidence type="ECO:0000256" key="1">
    <source>
        <dbReference type="ARBA" id="ARBA00004141"/>
    </source>
</evidence>
<dbReference type="SMART" id="SM00239">
    <property type="entry name" value="C2"/>
    <property type="match status" value="1"/>
</dbReference>
<feature type="transmembrane region" description="Helical" evidence="12">
    <location>
        <begin position="166"/>
        <end position="192"/>
    </location>
</feature>
<evidence type="ECO:0000256" key="3">
    <source>
        <dbReference type="ARBA" id="ARBA00022538"/>
    </source>
</evidence>
<dbReference type="GO" id="GO:0005886">
    <property type="term" value="C:plasma membrane"/>
    <property type="evidence" value="ECO:0007669"/>
    <property type="project" value="TreeGrafter"/>
</dbReference>
<reference evidence="17" key="2">
    <citation type="submission" date="2012-11" db="EMBL/GenBank/DDBJ databases">
        <authorList>
            <person name="Kuo A."/>
            <person name="Curtis B.A."/>
            <person name="Tanifuji G."/>
            <person name="Burki F."/>
            <person name="Gruber A."/>
            <person name="Irimia M."/>
            <person name="Maruyama S."/>
            <person name="Arias M.C."/>
            <person name="Ball S.G."/>
            <person name="Gile G.H."/>
            <person name="Hirakawa Y."/>
            <person name="Hopkins J.F."/>
            <person name="Rensing S.A."/>
            <person name="Schmutz J."/>
            <person name="Symeonidi A."/>
            <person name="Elias M."/>
            <person name="Eveleigh R.J."/>
            <person name="Herman E.K."/>
            <person name="Klute M.J."/>
            <person name="Nakayama T."/>
            <person name="Obornik M."/>
            <person name="Reyes-Prieto A."/>
            <person name="Armbrust E.V."/>
            <person name="Aves S.J."/>
            <person name="Beiko R.G."/>
            <person name="Coutinho P."/>
            <person name="Dacks J.B."/>
            <person name="Durnford D.G."/>
            <person name="Fast N.M."/>
            <person name="Green B.R."/>
            <person name="Grisdale C."/>
            <person name="Hempe F."/>
            <person name="Henrissat B."/>
            <person name="Hoppner M.P."/>
            <person name="Ishida K.-I."/>
            <person name="Kim E."/>
            <person name="Koreny L."/>
            <person name="Kroth P.G."/>
            <person name="Liu Y."/>
            <person name="Malik S.-B."/>
            <person name="Maier U.G."/>
            <person name="McRose D."/>
            <person name="Mock T."/>
            <person name="Neilson J.A."/>
            <person name="Onodera N.T."/>
            <person name="Poole A.M."/>
            <person name="Pritham E.J."/>
            <person name="Richards T.A."/>
            <person name="Rocap G."/>
            <person name="Roy S.W."/>
            <person name="Sarai C."/>
            <person name="Schaack S."/>
            <person name="Shirato S."/>
            <person name="Slamovits C.H."/>
            <person name="Spencer D.F."/>
            <person name="Suzuki S."/>
            <person name="Worden A.Z."/>
            <person name="Zauner S."/>
            <person name="Barry K."/>
            <person name="Bell C."/>
            <person name="Bharti A.K."/>
            <person name="Crow J.A."/>
            <person name="Grimwood J."/>
            <person name="Kramer R."/>
            <person name="Lindquist E."/>
            <person name="Lucas S."/>
            <person name="Salamov A."/>
            <person name="McFadden G.I."/>
            <person name="Lane C.E."/>
            <person name="Keeling P.J."/>
            <person name="Gray M.W."/>
            <person name="Grigoriev I.V."/>
            <person name="Archibald J.M."/>
        </authorList>
    </citation>
    <scope>NUCLEOTIDE SEQUENCE</scope>
    <source>
        <strain evidence="17">CCMP2712</strain>
    </source>
</reference>
<evidence type="ECO:0000256" key="12">
    <source>
        <dbReference type="SAM" id="Phobius"/>
    </source>
</evidence>
<dbReference type="Gene3D" id="1.10.287.70">
    <property type="match status" value="1"/>
</dbReference>
<evidence type="ECO:0000313" key="16">
    <source>
        <dbReference type="EnsemblProtists" id="EKX47784"/>
    </source>
</evidence>
<organism evidence="15">
    <name type="scientific">Guillardia theta (strain CCMP2712)</name>
    <name type="common">Cryptophyte</name>
    <dbReference type="NCBI Taxonomy" id="905079"/>
    <lineage>
        <taxon>Eukaryota</taxon>
        <taxon>Cryptophyceae</taxon>
        <taxon>Pyrenomonadales</taxon>
        <taxon>Geminigeraceae</taxon>
        <taxon>Guillardia</taxon>
    </lineage>
</organism>
<dbReference type="CDD" id="cd00030">
    <property type="entry name" value="C2"/>
    <property type="match status" value="1"/>
</dbReference>
<dbReference type="PANTHER" id="PTHR10217:SF435">
    <property type="entry name" value="POTASSIUM VOLTAGE-GATED CHANNEL PROTEIN EAG"/>
    <property type="match status" value="1"/>
</dbReference>
<dbReference type="Proteomes" id="UP000011087">
    <property type="component" value="Unassembled WGS sequence"/>
</dbReference>
<reference evidence="16" key="3">
    <citation type="submission" date="2015-06" db="UniProtKB">
        <authorList>
            <consortium name="EnsemblProtists"/>
        </authorList>
    </citation>
    <scope>IDENTIFICATION</scope>
</reference>
<keyword evidence="10 12" id="KW-0472">Membrane</keyword>
<keyword evidence="17" id="KW-1185">Reference proteome</keyword>
<dbReference type="GO" id="GO:0005249">
    <property type="term" value="F:voltage-gated potassium channel activity"/>
    <property type="evidence" value="ECO:0007669"/>
    <property type="project" value="InterPro"/>
</dbReference>
<dbReference type="PRINTS" id="PR01463">
    <property type="entry name" value="EAGCHANLFMLY"/>
</dbReference>
<dbReference type="GO" id="GO:0042391">
    <property type="term" value="P:regulation of membrane potential"/>
    <property type="evidence" value="ECO:0007669"/>
    <property type="project" value="TreeGrafter"/>
</dbReference>
<dbReference type="Gene3D" id="2.60.120.10">
    <property type="entry name" value="Jelly Rolls"/>
    <property type="match status" value="1"/>
</dbReference>
<dbReference type="OMA" id="EDYTHDF"/>
<dbReference type="Gene3D" id="1.10.287.630">
    <property type="entry name" value="Helix hairpin bin"/>
    <property type="match status" value="1"/>
</dbReference>
<dbReference type="GeneID" id="17304559"/>
<keyword evidence="3" id="KW-0633">Potassium transport</keyword>
<dbReference type="Gene3D" id="2.60.40.150">
    <property type="entry name" value="C2 domain"/>
    <property type="match status" value="1"/>
</dbReference>
<comment type="subcellular location">
    <subcellularLocation>
        <location evidence="1">Membrane</location>
        <topology evidence="1">Multi-pass membrane protein</topology>
    </subcellularLocation>
</comment>
<dbReference type="KEGG" id="gtt:GUITHDRAFT_69340"/>
<keyword evidence="9" id="KW-0406">Ion transport</keyword>
<evidence type="ECO:0000256" key="2">
    <source>
        <dbReference type="ARBA" id="ARBA00022448"/>
    </source>
</evidence>
<dbReference type="SUPFAM" id="SSF51206">
    <property type="entry name" value="cAMP-binding domain-like"/>
    <property type="match status" value="1"/>
</dbReference>
<evidence type="ECO:0000259" key="14">
    <source>
        <dbReference type="PROSITE" id="PS50042"/>
    </source>
</evidence>
<evidence type="ECO:0000256" key="6">
    <source>
        <dbReference type="ARBA" id="ARBA00022882"/>
    </source>
</evidence>
<evidence type="ECO:0000256" key="8">
    <source>
        <dbReference type="ARBA" id="ARBA00022989"/>
    </source>
</evidence>
<keyword evidence="5" id="KW-0631">Potassium channel</keyword>
<dbReference type="GO" id="GO:0034702">
    <property type="term" value="C:monoatomic ion channel complex"/>
    <property type="evidence" value="ECO:0007669"/>
    <property type="project" value="UniProtKB-KW"/>
</dbReference>
<dbReference type="EMBL" id="JH992988">
    <property type="protein sequence ID" value="EKX47784.1"/>
    <property type="molecule type" value="Genomic_DNA"/>
</dbReference>
<dbReference type="PANTHER" id="PTHR10217">
    <property type="entry name" value="VOLTAGE AND LIGAND GATED POTASSIUM CHANNEL"/>
    <property type="match status" value="1"/>
</dbReference>
<keyword evidence="11" id="KW-0407">Ion channel</keyword>
<dbReference type="eggNOG" id="KOG0498">
    <property type="taxonomic scope" value="Eukaryota"/>
</dbReference>
<dbReference type="InterPro" id="IPR018490">
    <property type="entry name" value="cNMP-bd_dom_sf"/>
</dbReference>